<dbReference type="AlphaFoldDB" id="A0A0N1N2M1"/>
<dbReference type="PATRIC" id="fig|1526658.3.peg.5635"/>
<accession>A0A0N1N2M1</accession>
<dbReference type="Proteomes" id="UP000037822">
    <property type="component" value="Unassembled WGS sequence"/>
</dbReference>
<name>A0A0N1N2M1_9HYPH</name>
<evidence type="ECO:0000313" key="2">
    <source>
        <dbReference type="EMBL" id="KPH81970.1"/>
    </source>
</evidence>
<gene>
    <name evidence="2" type="ORF">AE618_06195</name>
</gene>
<keyword evidence="3" id="KW-1185">Reference proteome</keyword>
<evidence type="ECO:0000259" key="1">
    <source>
        <dbReference type="Pfam" id="PF20061"/>
    </source>
</evidence>
<dbReference type="InterPro" id="IPR045594">
    <property type="entry name" value="DUF6460"/>
</dbReference>
<organism evidence="2 3">
    <name type="scientific">Bosea vaviloviae</name>
    <dbReference type="NCBI Taxonomy" id="1526658"/>
    <lineage>
        <taxon>Bacteria</taxon>
        <taxon>Pseudomonadati</taxon>
        <taxon>Pseudomonadota</taxon>
        <taxon>Alphaproteobacteria</taxon>
        <taxon>Hyphomicrobiales</taxon>
        <taxon>Boseaceae</taxon>
        <taxon>Bosea</taxon>
    </lineage>
</organism>
<comment type="caution">
    <text evidence="2">The sequence shown here is derived from an EMBL/GenBank/DDBJ whole genome shotgun (WGS) entry which is preliminary data.</text>
</comment>
<sequence length="98" mass="10513">MHIGDRSLMANGSSIERFLGGSPLAVLVRLLFISLLVGAAMAFLGLSPRALYETAARFVRSLGDMGFGAVREVGQWVIAGALLVVPVWLLARLFAARR</sequence>
<dbReference type="Pfam" id="PF20061">
    <property type="entry name" value="DUF6460"/>
    <property type="match status" value="1"/>
</dbReference>
<feature type="domain" description="DUF6460" evidence="1">
    <location>
        <begin position="64"/>
        <end position="97"/>
    </location>
</feature>
<proteinExistence type="predicted"/>
<dbReference type="EMBL" id="LGSZ01000025">
    <property type="protein sequence ID" value="KPH81970.1"/>
    <property type="molecule type" value="Genomic_DNA"/>
</dbReference>
<evidence type="ECO:0000313" key="3">
    <source>
        <dbReference type="Proteomes" id="UP000037822"/>
    </source>
</evidence>
<protein>
    <submittedName>
        <fullName evidence="2">Integrase</fullName>
    </submittedName>
</protein>
<reference evidence="2 3" key="1">
    <citation type="submission" date="2015-07" db="EMBL/GenBank/DDBJ databases">
        <title>Whole genome sequencing of Bosea vaviloviae isolated from cave pool.</title>
        <authorList>
            <person name="Tan N.E.H."/>
            <person name="Lee Y.P."/>
            <person name="Gan H.M."/>
            <person name="Barton H."/>
            <person name="Savka M.A."/>
        </authorList>
    </citation>
    <scope>NUCLEOTIDE SEQUENCE [LARGE SCALE GENOMIC DNA]</scope>
    <source>
        <strain evidence="2 3">SD260</strain>
    </source>
</reference>